<feature type="chain" id="PRO_5043297596" evidence="2">
    <location>
        <begin position="27"/>
        <end position="129"/>
    </location>
</feature>
<reference evidence="3" key="1">
    <citation type="journal article" date="2023" name="J Glob Antimicrob Resist">
        <title>Emergence of NDM-1 and KPC-3 carbapenemases in Kluyvera cryocrescens: Investigating genetic heterogeneity and acquisition routes of blaNDM-1 in Enterobacterales species in Portugal.</title>
        <authorList>
            <person name="Loiodice M."/>
            <person name="Ribeiro M."/>
            <person name="Peixe L."/>
            <person name="Novais A."/>
        </authorList>
    </citation>
    <scope>NUCLEOTIDE SEQUENCE</scope>
    <source>
        <strain evidence="3">K629</strain>
        <plasmid evidence="3">pKLU-NDM1</plasmid>
    </source>
</reference>
<proteinExistence type="predicted"/>
<keyword evidence="2" id="KW-0732">Signal</keyword>
<keyword evidence="1" id="KW-0812">Transmembrane</keyword>
<keyword evidence="1" id="KW-1133">Transmembrane helix</keyword>
<name>A0AAW9C2D9_KLUCR</name>
<keyword evidence="3" id="KW-0614">Plasmid</keyword>
<geneLocation type="plasmid" evidence="3">
    <name>pKLU-NDM1</name>
</geneLocation>
<protein>
    <submittedName>
        <fullName evidence="3">Uncharacterized protein</fullName>
    </submittedName>
</protein>
<feature type="signal peptide" evidence="2">
    <location>
        <begin position="1"/>
        <end position="26"/>
    </location>
</feature>
<evidence type="ECO:0000256" key="2">
    <source>
        <dbReference type="SAM" id="SignalP"/>
    </source>
</evidence>
<gene>
    <name evidence="3" type="ORF">QWU01_00725</name>
    <name evidence="4" type="ORF">QWU01_10350</name>
</gene>
<keyword evidence="1" id="KW-0472">Membrane</keyword>
<accession>A0AAW9C2D9</accession>
<dbReference type="EMBL" id="JAUEQX010000008">
    <property type="protein sequence ID" value="MDW3777213.1"/>
    <property type="molecule type" value="Genomic_DNA"/>
</dbReference>
<evidence type="ECO:0000313" key="5">
    <source>
        <dbReference type="Proteomes" id="UP001276300"/>
    </source>
</evidence>
<dbReference type="AlphaFoldDB" id="A0AAW9C2D9"/>
<dbReference type="Proteomes" id="UP001276300">
    <property type="component" value="Unassembled WGS sequence"/>
</dbReference>
<organism evidence="3 5">
    <name type="scientific">Kluyvera cryocrescens</name>
    <name type="common">Kluyvera citrophila</name>
    <dbReference type="NCBI Taxonomy" id="580"/>
    <lineage>
        <taxon>Bacteria</taxon>
        <taxon>Pseudomonadati</taxon>
        <taxon>Pseudomonadota</taxon>
        <taxon>Gammaproteobacteria</taxon>
        <taxon>Enterobacterales</taxon>
        <taxon>Enterobacteriaceae</taxon>
        <taxon>Kluyvera</taxon>
    </lineage>
</organism>
<evidence type="ECO:0000256" key="1">
    <source>
        <dbReference type="SAM" id="Phobius"/>
    </source>
</evidence>
<comment type="caution">
    <text evidence="3">The sequence shown here is derived from an EMBL/GenBank/DDBJ whole genome shotgun (WGS) entry which is preliminary data.</text>
</comment>
<sequence>MEINVMRKHTILLAISCIALLSQAEAASPDTSWVHSADKNGTLQASALVEGSDVSEPDDDNYVRLTKNEYDELVWKAKTYPVLNSIETGSPRDKTFFSWDFFWAWLGGSFTTALIYFFAFRGKKNGSKK</sequence>
<feature type="transmembrane region" description="Helical" evidence="1">
    <location>
        <begin position="101"/>
        <end position="120"/>
    </location>
</feature>
<evidence type="ECO:0000313" key="4">
    <source>
        <dbReference type="EMBL" id="MDW3777213.1"/>
    </source>
</evidence>
<evidence type="ECO:0000313" key="3">
    <source>
        <dbReference type="EMBL" id="MDW3775340.1"/>
    </source>
</evidence>
<dbReference type="EMBL" id="JAUEQX010000003">
    <property type="protein sequence ID" value="MDW3775340.1"/>
    <property type="molecule type" value="Genomic_DNA"/>
</dbReference>